<keyword evidence="9 11" id="KW-0539">Nucleus</keyword>
<evidence type="ECO:0000259" key="13">
    <source>
        <dbReference type="Pfam" id="PF07569"/>
    </source>
</evidence>
<keyword evidence="8 11" id="KW-0804">Transcription</keyword>
<proteinExistence type="inferred from homology"/>
<evidence type="ECO:0000256" key="1">
    <source>
        <dbReference type="ARBA" id="ARBA00004123"/>
    </source>
</evidence>
<dbReference type="InterPro" id="IPR055410">
    <property type="entry name" value="Beta-prop_CAF1B_HIR1"/>
</dbReference>
<dbReference type="CDD" id="cd00200">
    <property type="entry name" value="WD40"/>
    <property type="match status" value="1"/>
</dbReference>
<evidence type="ECO:0000313" key="15">
    <source>
        <dbReference type="EMBL" id="KAK7447070.1"/>
    </source>
</evidence>
<evidence type="ECO:0000256" key="6">
    <source>
        <dbReference type="ARBA" id="ARBA00022853"/>
    </source>
</evidence>
<feature type="domain" description="Protein HIRA-like C-terminal" evidence="13">
    <location>
        <begin position="638"/>
        <end position="833"/>
    </location>
</feature>
<feature type="region of interest" description="Disordered" evidence="12">
    <location>
        <begin position="437"/>
        <end position="499"/>
    </location>
</feature>
<dbReference type="PROSITE" id="PS50294">
    <property type="entry name" value="WD_REPEATS_REGION"/>
    <property type="match status" value="3"/>
</dbReference>
<dbReference type="InterPro" id="IPR015943">
    <property type="entry name" value="WD40/YVTN_repeat-like_dom_sf"/>
</dbReference>
<evidence type="ECO:0000256" key="5">
    <source>
        <dbReference type="ARBA" id="ARBA00022737"/>
    </source>
</evidence>
<dbReference type="SUPFAM" id="SSF50978">
    <property type="entry name" value="WD40 repeat-like"/>
    <property type="match status" value="2"/>
</dbReference>
<dbReference type="Gene3D" id="2.130.10.10">
    <property type="entry name" value="YVTN repeat-like/Quinoprotein amine dehydrogenase"/>
    <property type="match status" value="2"/>
</dbReference>
<keyword evidence="3 11" id="KW-0678">Repressor</keyword>
<accession>A0ABR1J102</accession>
<evidence type="ECO:0000256" key="9">
    <source>
        <dbReference type="ARBA" id="ARBA00023242"/>
    </source>
</evidence>
<feature type="domain" description="CAF1B/HIR1 beta-propeller" evidence="14">
    <location>
        <begin position="34"/>
        <end position="365"/>
    </location>
</feature>
<dbReference type="Pfam" id="PF07569">
    <property type="entry name" value="Hira"/>
    <property type="match status" value="1"/>
</dbReference>
<dbReference type="PANTHER" id="PTHR13831:SF0">
    <property type="entry name" value="PROTEIN HIRA"/>
    <property type="match status" value="1"/>
</dbReference>
<comment type="subcellular location">
    <subcellularLocation>
        <location evidence="1 11">Nucleus</location>
    </subcellularLocation>
</comment>
<dbReference type="Pfam" id="PF24105">
    <property type="entry name" value="Beta-prop_CAF1B_HIR1"/>
    <property type="match status" value="1"/>
</dbReference>
<evidence type="ECO:0000256" key="7">
    <source>
        <dbReference type="ARBA" id="ARBA00023015"/>
    </source>
</evidence>
<keyword evidence="5 11" id="KW-0677">Repeat</keyword>
<evidence type="ECO:0000256" key="3">
    <source>
        <dbReference type="ARBA" id="ARBA00022491"/>
    </source>
</evidence>
<dbReference type="Proteomes" id="UP001498398">
    <property type="component" value="Unassembled WGS sequence"/>
</dbReference>
<evidence type="ECO:0000256" key="4">
    <source>
        <dbReference type="ARBA" id="ARBA00022574"/>
    </source>
</evidence>
<comment type="caution">
    <text evidence="15">The sequence shown here is derived from an EMBL/GenBank/DDBJ whole genome shotgun (WGS) entry which is preliminary data.</text>
</comment>
<evidence type="ECO:0000256" key="2">
    <source>
        <dbReference type="ARBA" id="ARBA00007306"/>
    </source>
</evidence>
<keyword evidence="6 11" id="KW-0156">Chromatin regulator</keyword>
<evidence type="ECO:0000256" key="11">
    <source>
        <dbReference type="RuleBase" id="RU364014"/>
    </source>
</evidence>
<feature type="repeat" description="WD" evidence="10">
    <location>
        <begin position="131"/>
        <end position="162"/>
    </location>
</feature>
<gene>
    <name evidence="15" type="primary">HIR1</name>
    <name evidence="15" type="ORF">VKT23_014282</name>
</gene>
<dbReference type="InterPro" id="IPR019775">
    <property type="entry name" value="WD40_repeat_CS"/>
</dbReference>
<feature type="compositionally biased region" description="Low complexity" evidence="12">
    <location>
        <begin position="446"/>
        <end position="455"/>
    </location>
</feature>
<dbReference type="SMART" id="SM00320">
    <property type="entry name" value="WD40"/>
    <property type="match status" value="7"/>
</dbReference>
<feature type="repeat" description="WD" evidence="10">
    <location>
        <begin position="73"/>
        <end position="107"/>
    </location>
</feature>
<keyword evidence="4 10" id="KW-0853">WD repeat</keyword>
<evidence type="ECO:0000313" key="16">
    <source>
        <dbReference type="Proteomes" id="UP001498398"/>
    </source>
</evidence>
<dbReference type="InterPro" id="IPR001680">
    <property type="entry name" value="WD40_rpt"/>
</dbReference>
<comment type="similarity">
    <text evidence="2 11">Belongs to the WD repeat HIR1 family.</text>
</comment>
<feature type="repeat" description="WD" evidence="10">
    <location>
        <begin position="173"/>
        <end position="204"/>
    </location>
</feature>
<evidence type="ECO:0000256" key="10">
    <source>
        <dbReference type="PROSITE-ProRule" id="PRU00221"/>
    </source>
</evidence>
<keyword evidence="16" id="KW-1185">Reference proteome</keyword>
<dbReference type="InterPro" id="IPR011494">
    <property type="entry name" value="HIRA-like_C"/>
</dbReference>
<dbReference type="EMBL" id="JBANRG010000042">
    <property type="protein sequence ID" value="KAK7447070.1"/>
    <property type="molecule type" value="Genomic_DNA"/>
</dbReference>
<dbReference type="InterPro" id="IPR036322">
    <property type="entry name" value="WD40_repeat_dom_sf"/>
</dbReference>
<dbReference type="PROSITE" id="PS00678">
    <property type="entry name" value="WD_REPEATS_1"/>
    <property type="match status" value="1"/>
</dbReference>
<sequence>MHFTKPSWVVHKDSSARSDSTKRLSIFSVHVHPDGSRIATGGLDAKVRIWSTKPILNPASEASNKPPKALCTLTMHTGPVLTVRWAHSGRWLASGSDDEIVMIWDLDPNARGKVWGSDEVNVEGWKPMKRLPGHESDVTDVAWAPGDRYLASVGLDSNIIIWCGYTLERLTKIDQHQGFVKGVCWDPVGEFLATQSDDRSVKIWRTTDWGLQAEVTKPFEDSPGSTFFRRLSWSPDGAHITASNATNNKGFVFIAAVITRGTWESEISLVGHENTIEVAAYNPHIFLRNPSAPVATANICSVVALGADDRSVSVWQTKSARPLIVAKEVFERQIMDLSWSWDGMTLYAASSDGTIAVFHFEPDEMDGIAPHSVQEQYLAKFNFTPPELPDGYSHIATTKTTQVQSTPNPFENQVNGNGGEQVNILVAKKNVKKKRANLTTMTSVPSAGAASSSASTKRTSFMTGPGKDSIVSRSGSPSTSKSQQQSSFFPMPDEQPFGDVDMVPIDSFNSGKGKGRILEEDTKATYRTLGGDRPRQTVPIRELPTSGVTIQAGYSNGISLAVPALMTKVTAQVEGTNDGVFEAINAEEGGVTEVMLYAGSKTLWLDFLPSPVNHLRATPSFCAVAMTDGSINVYSHAGRRLMPTISLGSPCSTIDAKENCLMVLTQTGMLYSWNVKKGTTYFAPVSIAPVMPISPNDTITSAFVRPNGSPVLNASNGVAFAYDISLCSWVKVSERWWAEGSDFWPGRQRNGTNGKGVLPTIEGAIGSADEKSAHKQRPEWWSTAMTLGHLETRLHASRLLDSPAEYKQTLQLYARKIADEGFRAKAEELIKELSGPIYWHESKETNWSPTVAGLMKRELLKEVLSVFVKSKTLTKLGMDWQDLLKKVAAEE</sequence>
<dbReference type="InterPro" id="IPR031120">
    <property type="entry name" value="HIR1-like"/>
</dbReference>
<dbReference type="PROSITE" id="PS50082">
    <property type="entry name" value="WD_REPEATS_2"/>
    <property type="match status" value="4"/>
</dbReference>
<organism evidence="15 16">
    <name type="scientific">Marasmiellus scandens</name>
    <dbReference type="NCBI Taxonomy" id="2682957"/>
    <lineage>
        <taxon>Eukaryota</taxon>
        <taxon>Fungi</taxon>
        <taxon>Dikarya</taxon>
        <taxon>Basidiomycota</taxon>
        <taxon>Agaricomycotina</taxon>
        <taxon>Agaricomycetes</taxon>
        <taxon>Agaricomycetidae</taxon>
        <taxon>Agaricales</taxon>
        <taxon>Marasmiineae</taxon>
        <taxon>Omphalotaceae</taxon>
        <taxon>Marasmiellus</taxon>
    </lineage>
</organism>
<feature type="repeat" description="WD" evidence="10">
    <location>
        <begin position="26"/>
        <end position="51"/>
    </location>
</feature>
<name>A0ABR1J102_9AGAR</name>
<evidence type="ECO:0000259" key="14">
    <source>
        <dbReference type="Pfam" id="PF24105"/>
    </source>
</evidence>
<keyword evidence="7 11" id="KW-0805">Transcription regulation</keyword>
<protein>
    <recommendedName>
        <fullName evidence="11">Protein HIR</fullName>
    </recommendedName>
</protein>
<comment type="function">
    <text evidence="11">Required for replication-independent chromatin assembly and for the periodic repression of histone gene transcription during the cell cycle.</text>
</comment>
<evidence type="ECO:0000256" key="8">
    <source>
        <dbReference type="ARBA" id="ARBA00023163"/>
    </source>
</evidence>
<reference evidence="15 16" key="1">
    <citation type="submission" date="2024-01" db="EMBL/GenBank/DDBJ databases">
        <title>A draft genome for the cacao thread blight pathogen Marasmiellus scandens.</title>
        <authorList>
            <person name="Baruah I.K."/>
            <person name="Leung J."/>
            <person name="Bukari Y."/>
            <person name="Amoako-Attah I."/>
            <person name="Meinhardt L.W."/>
            <person name="Bailey B.A."/>
            <person name="Cohen S.P."/>
        </authorList>
    </citation>
    <scope>NUCLEOTIDE SEQUENCE [LARGE SCALE GENOMIC DNA]</scope>
    <source>
        <strain evidence="15 16">GH-19</strain>
    </source>
</reference>
<dbReference type="PANTHER" id="PTHR13831">
    <property type="entry name" value="MEMBER OF THE HIR1 FAMILY OF WD-REPEAT PROTEINS"/>
    <property type="match status" value="1"/>
</dbReference>
<feature type="compositionally biased region" description="Low complexity" evidence="12">
    <location>
        <begin position="472"/>
        <end position="487"/>
    </location>
</feature>
<evidence type="ECO:0000256" key="12">
    <source>
        <dbReference type="SAM" id="MobiDB-lite"/>
    </source>
</evidence>